<keyword evidence="4" id="KW-1185">Reference proteome</keyword>
<dbReference type="PANTHER" id="PTHR37031:SF2">
    <property type="entry name" value="PHOD-LIKE PHOSPHATASE METALLOPHOSPHATASE DOMAIN-CONTAINING PROTEIN"/>
    <property type="match status" value="1"/>
</dbReference>
<reference evidence="3 4" key="1">
    <citation type="submission" date="2018-03" db="EMBL/GenBank/DDBJ databases">
        <title>Genomic Encyclopedia of Type Strains, Phase III (KMG-III): the genomes of soil and plant-associated and newly described type strains.</title>
        <authorList>
            <person name="Whitman W."/>
        </authorList>
    </citation>
    <scope>NUCLEOTIDE SEQUENCE [LARGE SCALE GENOMIC DNA]</scope>
    <source>
        <strain evidence="3 4">CGMCC 4.7125</strain>
    </source>
</reference>
<gene>
    <name evidence="3" type="ORF">B0I33_101125</name>
</gene>
<dbReference type="InterPro" id="IPR056702">
    <property type="entry name" value="DUF7800"/>
</dbReference>
<protein>
    <submittedName>
        <fullName evidence="3">Phosphodiesterase/alkaline phosphatase D-like protein</fullName>
    </submittedName>
</protein>
<dbReference type="OrthoDB" id="9795624at2"/>
<dbReference type="InterPro" id="IPR038607">
    <property type="entry name" value="PhoD-like_sf"/>
</dbReference>
<feature type="domain" description="PhoD-like phosphatase metallophosphatase" evidence="1">
    <location>
        <begin position="148"/>
        <end position="271"/>
    </location>
</feature>
<dbReference type="InterPro" id="IPR018946">
    <property type="entry name" value="PhoD-like_MPP"/>
</dbReference>
<dbReference type="Proteomes" id="UP000238362">
    <property type="component" value="Unassembled WGS sequence"/>
</dbReference>
<sequence>MPQRRGTRSRVALRRPGGVVSLPGVSQAELVLGPLLRHVDATSATVWVETSAPCEVAVEAGTAGARAPTFEVSGHHYALVVLTGLEPAASLPYTVRLDGRAVWPEPDSRFPASRIRTLPTAGGALFRLLCGSCRQPNGFGALGSDALEAYAERMARQPEDTWPQALLLLGDQVYADETTVATRRWLAGRRDLRRAPGSEVTDFEEYAHLYRETWGDPAMRWLISTLPVSMIFDDHDVRDDWNTSEAWRERMRRQPWWEGRLRAAFMSYWVYQHLGNLGPAELADDPTVADVLGGPGDRAEVLRELADRADHELDGRKDVRWSYRRQFGRVRLLVIDSRAGRILGGGRRSMLDEDEFRWVEDNAVGDHDHLLIGSSLPWLLPPAFSHLESANERACTRPGRRGRFAEWIRQAADLEHWAAFRDSFDRLSRLIVRIGQSRDAPATVSVLSGDVHHSYVAGARFPWRLTSAVFQLTCSPLHNKVPWYLRGVLRAGWWSVAERLARRWSRWAGVEPPEVEWSRTTGPHFGNAVLTLELAGRRAEAILECARPEGLVEQARLPLAL</sequence>
<dbReference type="AlphaFoldDB" id="A0A2T0M2J1"/>
<dbReference type="PANTHER" id="PTHR37031">
    <property type="entry name" value="METALLOPHOSPHATASE BINDING DOMAIN PROTEIN"/>
    <property type="match status" value="1"/>
</dbReference>
<organism evidence="3 4">
    <name type="scientific">Prauserella shujinwangii</name>
    <dbReference type="NCBI Taxonomy" id="1453103"/>
    <lineage>
        <taxon>Bacteria</taxon>
        <taxon>Bacillati</taxon>
        <taxon>Actinomycetota</taxon>
        <taxon>Actinomycetes</taxon>
        <taxon>Pseudonocardiales</taxon>
        <taxon>Pseudonocardiaceae</taxon>
        <taxon>Prauserella</taxon>
    </lineage>
</organism>
<comment type="caution">
    <text evidence="3">The sequence shown here is derived from an EMBL/GenBank/DDBJ whole genome shotgun (WGS) entry which is preliminary data.</text>
</comment>
<dbReference type="Pfam" id="PF25077">
    <property type="entry name" value="DUF7800"/>
    <property type="match status" value="1"/>
</dbReference>
<dbReference type="InterPro" id="IPR029052">
    <property type="entry name" value="Metallo-depent_PP-like"/>
</dbReference>
<dbReference type="CDD" id="cd07389">
    <property type="entry name" value="MPP_PhoD"/>
    <property type="match status" value="1"/>
</dbReference>
<proteinExistence type="predicted"/>
<feature type="domain" description="DUF7800" evidence="2">
    <location>
        <begin position="28"/>
        <end position="115"/>
    </location>
</feature>
<dbReference type="Pfam" id="PF09423">
    <property type="entry name" value="PhoD"/>
    <property type="match status" value="1"/>
</dbReference>
<name>A0A2T0M2J1_9PSEU</name>
<dbReference type="SUPFAM" id="SSF56300">
    <property type="entry name" value="Metallo-dependent phosphatases"/>
    <property type="match status" value="1"/>
</dbReference>
<evidence type="ECO:0000259" key="1">
    <source>
        <dbReference type="Pfam" id="PF09423"/>
    </source>
</evidence>
<evidence type="ECO:0000313" key="4">
    <source>
        <dbReference type="Proteomes" id="UP000238362"/>
    </source>
</evidence>
<accession>A0A2T0M2J1</accession>
<dbReference type="EMBL" id="PVNH01000001">
    <property type="protein sequence ID" value="PRX50973.1"/>
    <property type="molecule type" value="Genomic_DNA"/>
</dbReference>
<evidence type="ECO:0000259" key="2">
    <source>
        <dbReference type="Pfam" id="PF25077"/>
    </source>
</evidence>
<dbReference type="Gene3D" id="3.60.21.70">
    <property type="entry name" value="PhoD-like phosphatase"/>
    <property type="match status" value="1"/>
</dbReference>
<evidence type="ECO:0000313" key="3">
    <source>
        <dbReference type="EMBL" id="PRX50973.1"/>
    </source>
</evidence>